<dbReference type="RefSeq" id="WP_092559892.1">
    <property type="nucleotide sequence ID" value="NZ_FOYZ01000004.1"/>
</dbReference>
<dbReference type="GO" id="GO:0005524">
    <property type="term" value="F:ATP binding"/>
    <property type="evidence" value="ECO:0007669"/>
    <property type="project" value="UniProtKB-KW"/>
</dbReference>
<dbReference type="Gene3D" id="3.30.450.20">
    <property type="entry name" value="PAS domain"/>
    <property type="match status" value="1"/>
</dbReference>
<evidence type="ECO:0000313" key="7">
    <source>
        <dbReference type="Proteomes" id="UP000199659"/>
    </source>
</evidence>
<organism evidence="6 7">
    <name type="scientific">Anaeromicropila populeti</name>
    <dbReference type="NCBI Taxonomy" id="37658"/>
    <lineage>
        <taxon>Bacteria</taxon>
        <taxon>Bacillati</taxon>
        <taxon>Bacillota</taxon>
        <taxon>Clostridia</taxon>
        <taxon>Lachnospirales</taxon>
        <taxon>Lachnospiraceae</taxon>
        <taxon>Anaeromicropila</taxon>
    </lineage>
</organism>
<keyword evidence="2" id="KW-0067">ATP-binding</keyword>
<dbReference type="STRING" id="37658.SAMN05661086_01310"/>
<dbReference type="InterPro" id="IPR058031">
    <property type="entry name" value="AAA_lid_NorR"/>
</dbReference>
<protein>
    <submittedName>
        <fullName evidence="6">PAS domain S-box-containing protein</fullName>
    </submittedName>
</protein>
<dbReference type="InterPro" id="IPR009057">
    <property type="entry name" value="Homeodomain-like_sf"/>
</dbReference>
<dbReference type="PROSITE" id="PS50045">
    <property type="entry name" value="SIGMA54_INTERACT_4"/>
    <property type="match status" value="1"/>
</dbReference>
<dbReference type="PANTHER" id="PTHR32071">
    <property type="entry name" value="TRANSCRIPTIONAL REGULATORY PROTEIN"/>
    <property type="match status" value="1"/>
</dbReference>
<dbReference type="Pfam" id="PF25601">
    <property type="entry name" value="AAA_lid_14"/>
    <property type="match status" value="1"/>
</dbReference>
<dbReference type="OrthoDB" id="9764280at2"/>
<dbReference type="CDD" id="cd00130">
    <property type="entry name" value="PAS"/>
    <property type="match status" value="1"/>
</dbReference>
<dbReference type="SUPFAM" id="SSF55785">
    <property type="entry name" value="PYP-like sensor domain (PAS domain)"/>
    <property type="match status" value="1"/>
</dbReference>
<dbReference type="AlphaFoldDB" id="A0A1I6J075"/>
<dbReference type="Gene3D" id="1.10.10.60">
    <property type="entry name" value="Homeodomain-like"/>
    <property type="match status" value="1"/>
</dbReference>
<keyword evidence="3" id="KW-0175">Coiled coil</keyword>
<name>A0A1I6J075_9FIRM</name>
<dbReference type="InterPro" id="IPR025943">
    <property type="entry name" value="Sigma_54_int_dom_ATP-bd_2"/>
</dbReference>
<keyword evidence="7" id="KW-1185">Reference proteome</keyword>
<feature type="domain" description="PAS" evidence="5">
    <location>
        <begin position="10"/>
        <end position="61"/>
    </location>
</feature>
<dbReference type="SMART" id="SM00091">
    <property type="entry name" value="PAS"/>
    <property type="match status" value="1"/>
</dbReference>
<dbReference type="CDD" id="cd00009">
    <property type="entry name" value="AAA"/>
    <property type="match status" value="1"/>
</dbReference>
<dbReference type="PROSITE" id="PS50112">
    <property type="entry name" value="PAS"/>
    <property type="match status" value="1"/>
</dbReference>
<dbReference type="Pfam" id="PF00158">
    <property type="entry name" value="Sigma54_activat"/>
    <property type="match status" value="1"/>
</dbReference>
<dbReference type="InterPro" id="IPR013767">
    <property type="entry name" value="PAS_fold"/>
</dbReference>
<dbReference type="Proteomes" id="UP000199659">
    <property type="component" value="Unassembled WGS sequence"/>
</dbReference>
<dbReference type="InterPro" id="IPR002078">
    <property type="entry name" value="Sigma_54_int"/>
</dbReference>
<dbReference type="InterPro" id="IPR025662">
    <property type="entry name" value="Sigma_54_int_dom_ATP-bd_1"/>
</dbReference>
<dbReference type="InterPro" id="IPR003593">
    <property type="entry name" value="AAA+_ATPase"/>
</dbReference>
<evidence type="ECO:0000256" key="2">
    <source>
        <dbReference type="ARBA" id="ARBA00022840"/>
    </source>
</evidence>
<dbReference type="InterPro" id="IPR000014">
    <property type="entry name" value="PAS"/>
</dbReference>
<reference evidence="6 7" key="1">
    <citation type="submission" date="2016-10" db="EMBL/GenBank/DDBJ databases">
        <authorList>
            <person name="de Groot N.N."/>
        </authorList>
    </citation>
    <scope>NUCLEOTIDE SEQUENCE [LARGE SCALE GENOMIC DNA]</scope>
    <source>
        <strain evidence="6 7">743A</strain>
    </source>
</reference>
<gene>
    <name evidence="6" type="ORF">SAMN05661086_01310</name>
</gene>
<feature type="domain" description="Sigma-54 factor interaction" evidence="4">
    <location>
        <begin position="157"/>
        <end position="381"/>
    </location>
</feature>
<dbReference type="GO" id="GO:0006355">
    <property type="term" value="P:regulation of DNA-templated transcription"/>
    <property type="evidence" value="ECO:0007669"/>
    <property type="project" value="InterPro"/>
</dbReference>
<evidence type="ECO:0000256" key="3">
    <source>
        <dbReference type="SAM" id="Coils"/>
    </source>
</evidence>
<dbReference type="EMBL" id="FOYZ01000004">
    <property type="protein sequence ID" value="SFR72386.1"/>
    <property type="molecule type" value="Genomic_DNA"/>
</dbReference>
<proteinExistence type="predicted"/>
<dbReference type="InterPro" id="IPR035965">
    <property type="entry name" value="PAS-like_dom_sf"/>
</dbReference>
<dbReference type="Gene3D" id="3.40.50.300">
    <property type="entry name" value="P-loop containing nucleotide triphosphate hydrolases"/>
    <property type="match status" value="1"/>
</dbReference>
<dbReference type="Pfam" id="PF00989">
    <property type="entry name" value="PAS"/>
    <property type="match status" value="1"/>
</dbReference>
<evidence type="ECO:0000256" key="1">
    <source>
        <dbReference type="ARBA" id="ARBA00022741"/>
    </source>
</evidence>
<keyword evidence="1" id="KW-0547">Nucleotide-binding</keyword>
<dbReference type="PROSITE" id="PS00675">
    <property type="entry name" value="SIGMA54_INTERACT_1"/>
    <property type="match status" value="1"/>
</dbReference>
<dbReference type="PROSITE" id="PS00676">
    <property type="entry name" value="SIGMA54_INTERACT_2"/>
    <property type="match status" value="1"/>
</dbReference>
<sequence>MEKNNSLLNIHEYMEVVLDKFHDGIYITDGDANTIYLNDSYEAISGLRKSEMMGRNMKELVAQGVVSRSGTLAVLDSGEEITVEQSFRTGKRAVITSTPIYDTHEKKKKISMVVTIVREITEIYAIRKELKRKEEQNRNYLNEIEKIRRELEGDVEMVAVNSATISLLRLAERAAALEIPILISGETGAGKEKLAQYIHKHSKRAEFPFVRLDFSVLQEENLQKELIGYVDVKTKESHMGILENAEGGILFIEELGHMPKEVQGLFLALLEDGNIRSEEGIFRRWNICIIAASLYSIEELRASKEVSPKLIDKFSLFPLTVPPLRERKEDIIPLANYFLGRYNRKTGEIKRFDKESYMEMLDYHWPGNVTELGNLVQQSAIISEGEAIGKDDIFIKGNVEYYNRRVREFPEKVNLKQSVAELEAEYMTYAYEKFHNTREAAEWLGMDNSTFVRKRQRYVKMGLMRTDKKI</sequence>
<dbReference type="SUPFAM" id="SSF52540">
    <property type="entry name" value="P-loop containing nucleoside triphosphate hydrolases"/>
    <property type="match status" value="1"/>
</dbReference>
<dbReference type="Gene3D" id="1.10.8.60">
    <property type="match status" value="1"/>
</dbReference>
<dbReference type="InterPro" id="IPR027417">
    <property type="entry name" value="P-loop_NTPase"/>
</dbReference>
<accession>A0A1I6J075</accession>
<feature type="coiled-coil region" evidence="3">
    <location>
        <begin position="123"/>
        <end position="150"/>
    </location>
</feature>
<dbReference type="NCBIfam" id="TIGR00229">
    <property type="entry name" value="sensory_box"/>
    <property type="match status" value="1"/>
</dbReference>
<evidence type="ECO:0000313" key="6">
    <source>
        <dbReference type="EMBL" id="SFR72386.1"/>
    </source>
</evidence>
<evidence type="ECO:0000259" key="5">
    <source>
        <dbReference type="PROSITE" id="PS50112"/>
    </source>
</evidence>
<dbReference type="SUPFAM" id="SSF46689">
    <property type="entry name" value="Homeodomain-like"/>
    <property type="match status" value="1"/>
</dbReference>
<evidence type="ECO:0000259" key="4">
    <source>
        <dbReference type="PROSITE" id="PS50045"/>
    </source>
</evidence>
<dbReference type="SMART" id="SM00382">
    <property type="entry name" value="AAA"/>
    <property type="match status" value="1"/>
</dbReference>